<sequence>MSSLTSDPPSGSPSLRYAVDQLLSSAFSRRQPGGPVTSFLFGRPGTPAGLLNLGAEVYFSRVGLMKTALLVRAVGPSYLRSLTISKIASRLMDFIKDNFYLLAPHVWGQQFEESYADRLPDEIKQSLTQSLAASTLMSPSAYPTLFPLVPVEVLKDFVADSFFLIKADSLEQSHLRVAAQLKPAQFPPFPYWQGRVERPIAWLGVHTPASEAATKARNAILGAVALLPHPRERYQFSGRKMFGGRASLENGNASFSYGEPCTPAMMENIKIEAQDHVWLELLSTKLGEETDEARREIKALEYFYRAWSLGDSERFPVLFMALDALFSNAAQHTQAVADSVSSTMGTVYDVTRLKLLLKMRAAVIHGGAPDVYDASNYVKYYEAYEADPVDDMERIAAQCLRQRVFGGSLSPKPHHYAHILKEHGIEA</sequence>
<accession>A0A7Y6TVB7</accession>
<gene>
    <name evidence="1" type="ORF">HQN59_04030</name>
</gene>
<dbReference type="EMBL" id="JABWMJ010000002">
    <property type="protein sequence ID" value="NUZ04924.1"/>
    <property type="molecule type" value="Genomic_DNA"/>
</dbReference>
<dbReference type="RefSeq" id="WP_176066377.1">
    <property type="nucleotide sequence ID" value="NZ_JABWMJ010000002.1"/>
</dbReference>
<name>A0A7Y6TVB7_9BURK</name>
<reference evidence="1 2" key="1">
    <citation type="submission" date="2020-06" db="EMBL/GenBank/DDBJ databases">
        <title>Schlegella sp. ID0723 isolated from air conditioner.</title>
        <authorList>
            <person name="Kim D.Y."/>
            <person name="Kim D.-U."/>
        </authorList>
    </citation>
    <scope>NUCLEOTIDE SEQUENCE [LARGE SCALE GENOMIC DNA]</scope>
    <source>
        <strain evidence="1 2">ID0723</strain>
    </source>
</reference>
<comment type="caution">
    <text evidence="1">The sequence shown here is derived from an EMBL/GenBank/DDBJ whole genome shotgun (WGS) entry which is preliminary data.</text>
</comment>
<dbReference type="Proteomes" id="UP000529637">
    <property type="component" value="Unassembled WGS sequence"/>
</dbReference>
<evidence type="ECO:0000313" key="2">
    <source>
        <dbReference type="Proteomes" id="UP000529637"/>
    </source>
</evidence>
<evidence type="ECO:0000313" key="1">
    <source>
        <dbReference type="EMBL" id="NUZ04924.1"/>
    </source>
</evidence>
<proteinExistence type="predicted"/>
<keyword evidence="2" id="KW-1185">Reference proteome</keyword>
<evidence type="ECO:0008006" key="3">
    <source>
        <dbReference type="Google" id="ProtNLM"/>
    </source>
</evidence>
<organism evidence="1 2">
    <name type="scientific">Piscinibacter koreensis</name>
    <dbReference type="NCBI Taxonomy" id="2742824"/>
    <lineage>
        <taxon>Bacteria</taxon>
        <taxon>Pseudomonadati</taxon>
        <taxon>Pseudomonadota</taxon>
        <taxon>Betaproteobacteria</taxon>
        <taxon>Burkholderiales</taxon>
        <taxon>Sphaerotilaceae</taxon>
        <taxon>Piscinibacter</taxon>
    </lineage>
</organism>
<protein>
    <recommendedName>
        <fullName evidence="3">Apea-like HEPN domain-containing protein</fullName>
    </recommendedName>
</protein>
<dbReference type="AlphaFoldDB" id="A0A7Y6TVB7"/>